<evidence type="ECO:0000313" key="2">
    <source>
        <dbReference type="EMBL" id="GFS69684.1"/>
    </source>
</evidence>
<reference evidence="2" key="1">
    <citation type="submission" date="2020-08" db="EMBL/GenBank/DDBJ databases">
        <title>Multicomponent nature underlies the extraordinary mechanical properties of spider dragline silk.</title>
        <authorList>
            <person name="Kono N."/>
            <person name="Nakamura H."/>
            <person name="Mori M."/>
            <person name="Yoshida Y."/>
            <person name="Ohtoshi R."/>
            <person name="Malay A.D."/>
            <person name="Moran D.A.P."/>
            <person name="Tomita M."/>
            <person name="Numata K."/>
            <person name="Arakawa K."/>
        </authorList>
    </citation>
    <scope>NUCLEOTIDE SEQUENCE</scope>
</reference>
<protein>
    <submittedName>
        <fullName evidence="2">Uncharacterized protein</fullName>
    </submittedName>
</protein>
<name>A0A8X6MNH5_NEPPI</name>
<accession>A0A8X6MNH5</accession>
<keyword evidence="3" id="KW-1185">Reference proteome</keyword>
<sequence length="94" mass="10392">MSMNSSKHKRPACQPTPSSSESFEVPSEQRWGPTSSKICIVSTTNVGQLKEPSPFPLSILLIGTYAWFGSICYEDLLPKDLDLSEVLPLPSLFF</sequence>
<gene>
    <name evidence="2" type="ORF">NPIL_186421</name>
</gene>
<feature type="compositionally biased region" description="Basic residues" evidence="1">
    <location>
        <begin position="1"/>
        <end position="11"/>
    </location>
</feature>
<feature type="compositionally biased region" description="Low complexity" evidence="1">
    <location>
        <begin position="15"/>
        <end position="28"/>
    </location>
</feature>
<proteinExistence type="predicted"/>
<dbReference type="EMBL" id="BMAW01000572">
    <property type="protein sequence ID" value="GFS69684.1"/>
    <property type="molecule type" value="Genomic_DNA"/>
</dbReference>
<comment type="caution">
    <text evidence="2">The sequence shown here is derived from an EMBL/GenBank/DDBJ whole genome shotgun (WGS) entry which is preliminary data.</text>
</comment>
<dbReference type="AlphaFoldDB" id="A0A8X6MNH5"/>
<feature type="region of interest" description="Disordered" evidence="1">
    <location>
        <begin position="1"/>
        <end position="32"/>
    </location>
</feature>
<organism evidence="2 3">
    <name type="scientific">Nephila pilipes</name>
    <name type="common">Giant wood spider</name>
    <name type="synonym">Nephila maculata</name>
    <dbReference type="NCBI Taxonomy" id="299642"/>
    <lineage>
        <taxon>Eukaryota</taxon>
        <taxon>Metazoa</taxon>
        <taxon>Ecdysozoa</taxon>
        <taxon>Arthropoda</taxon>
        <taxon>Chelicerata</taxon>
        <taxon>Arachnida</taxon>
        <taxon>Araneae</taxon>
        <taxon>Araneomorphae</taxon>
        <taxon>Entelegynae</taxon>
        <taxon>Araneoidea</taxon>
        <taxon>Nephilidae</taxon>
        <taxon>Nephila</taxon>
    </lineage>
</organism>
<dbReference type="Proteomes" id="UP000887013">
    <property type="component" value="Unassembled WGS sequence"/>
</dbReference>
<evidence type="ECO:0000313" key="3">
    <source>
        <dbReference type="Proteomes" id="UP000887013"/>
    </source>
</evidence>
<evidence type="ECO:0000256" key="1">
    <source>
        <dbReference type="SAM" id="MobiDB-lite"/>
    </source>
</evidence>